<dbReference type="EMBL" id="UYIG01000001">
    <property type="protein sequence ID" value="VDG26900.1"/>
    <property type="molecule type" value="Genomic_DNA"/>
</dbReference>
<evidence type="ECO:0000256" key="2">
    <source>
        <dbReference type="ARBA" id="ARBA00022737"/>
    </source>
</evidence>
<dbReference type="InterPro" id="IPR036095">
    <property type="entry name" value="PTS_EIIB-like_sf"/>
</dbReference>
<accession>A0A660DV95</accession>
<evidence type="ECO:0000313" key="8">
    <source>
        <dbReference type="EMBL" id="VDG26900.1"/>
    </source>
</evidence>
<dbReference type="Gene3D" id="1.10.10.10">
    <property type="entry name" value="Winged helix-like DNA-binding domain superfamily/Winged helix DNA-binding domain"/>
    <property type="match status" value="2"/>
</dbReference>
<dbReference type="RefSeq" id="WP_130851232.1">
    <property type="nucleotide sequence ID" value="NZ_UYIG01000001.1"/>
</dbReference>
<dbReference type="CDD" id="cd05568">
    <property type="entry name" value="PTS_IIB_bgl_like"/>
    <property type="match status" value="1"/>
</dbReference>
<dbReference type="InterPro" id="IPR011608">
    <property type="entry name" value="PRD"/>
</dbReference>
<dbReference type="Pfam" id="PF00874">
    <property type="entry name" value="PRD"/>
    <property type="match status" value="1"/>
</dbReference>
<dbReference type="PROSITE" id="PS51099">
    <property type="entry name" value="PTS_EIIB_TYPE_2"/>
    <property type="match status" value="1"/>
</dbReference>
<keyword evidence="2" id="KW-0677">Repeat</keyword>
<dbReference type="GO" id="GO:0008982">
    <property type="term" value="F:protein-N(PI)-phosphohistidine-sugar phosphotransferase activity"/>
    <property type="evidence" value="ECO:0007669"/>
    <property type="project" value="InterPro"/>
</dbReference>
<gene>
    <name evidence="8" type="ORF">MUDAN_MDHGFNIF_00295</name>
</gene>
<dbReference type="GO" id="GO:0006355">
    <property type="term" value="P:regulation of DNA-templated transcription"/>
    <property type="evidence" value="ECO:0007669"/>
    <property type="project" value="InterPro"/>
</dbReference>
<keyword evidence="3" id="KW-0805">Transcription regulation</keyword>
<organism evidence="8 9">
    <name type="scientific">Lactiplantibacillus mudanjiangensis</name>
    <dbReference type="NCBI Taxonomy" id="1296538"/>
    <lineage>
        <taxon>Bacteria</taxon>
        <taxon>Bacillati</taxon>
        <taxon>Bacillota</taxon>
        <taxon>Bacilli</taxon>
        <taxon>Lactobacillales</taxon>
        <taxon>Lactobacillaceae</taxon>
        <taxon>Lactiplantibacillus</taxon>
    </lineage>
</organism>
<dbReference type="InterPro" id="IPR013196">
    <property type="entry name" value="HTH_11"/>
</dbReference>
<dbReference type="Gene3D" id="3.40.50.2300">
    <property type="match status" value="1"/>
</dbReference>
<keyword evidence="4" id="KW-0010">Activator</keyword>
<dbReference type="InterPro" id="IPR050661">
    <property type="entry name" value="BglG_antiterminators"/>
</dbReference>
<dbReference type="PANTHER" id="PTHR30185:SF13">
    <property type="entry name" value="LICABCH OPERON REGULATOR-RELATED"/>
    <property type="match status" value="1"/>
</dbReference>
<sequence>MVQLSDRQTKLITKLLVLSSAVTTKTLSEQLNVSLRTVKNDLKIIQAWLKQYGDFYRAKPRIGVWIEADKTQRAFLRRALVNKDTDIASTPTERLQQMVLLLTVSDNFITTQQIENKLDISKNTVITDLDKVESFLKSFQLRLERKNYYGYRIQGSELNIRSALEAVLNQMVSYYETPALISKNTLNDVRQLNFATVPEIQTVLNTVIDQLELNNYQGYTDFDLNDVLTMVVRLAISTMRLSMNHPINSYKPLKQTKRDVTMLPYQLFVGVMHHYDFSKLQDEYTYLLRGVNPRFDDQNIAILTKSIIEDVSHQTDYTFNSDGQLQVNLFSHLLTKLSNKYKFTNEYNPFVEDLQQRHPKLFKAVFQALRDNISANPAVVSESFVAFVTLHFLVSLEGKRSTKHARIIYVCSTGLGVTSLIKKEIERHMTNVEIAGFASIMNVEDKIKTLKPDLLVSIFPITTNQLPVIQVNPLPSESDLKRIRTAVAKVLNVQAASLQQTRVAHHDTNHDVEDQMRTLMLNGSTVYCQLRAYLGQRIPKKYQDAFMIHVMMAVQRIYFHHSYDSQMLSIANQQVSLVDVKAIKKIFLNNQLEINSAEINAILQYTHIVEDDRGDDKNG</sequence>
<evidence type="ECO:0000256" key="5">
    <source>
        <dbReference type="ARBA" id="ARBA00023163"/>
    </source>
</evidence>
<evidence type="ECO:0000259" key="7">
    <source>
        <dbReference type="PROSITE" id="PS51372"/>
    </source>
</evidence>
<dbReference type="InterPro" id="IPR007737">
    <property type="entry name" value="Mga_HTH"/>
</dbReference>
<keyword evidence="1" id="KW-0808">Transferase</keyword>
<dbReference type="PROSITE" id="PS51372">
    <property type="entry name" value="PRD_2"/>
    <property type="match status" value="1"/>
</dbReference>
<dbReference type="Pfam" id="PF08279">
    <property type="entry name" value="HTH_11"/>
    <property type="match status" value="1"/>
</dbReference>
<dbReference type="Pfam" id="PF05043">
    <property type="entry name" value="Mga"/>
    <property type="match status" value="1"/>
</dbReference>
<evidence type="ECO:0000313" key="9">
    <source>
        <dbReference type="Proteomes" id="UP000289996"/>
    </source>
</evidence>
<dbReference type="InterPro" id="IPR013011">
    <property type="entry name" value="PTS_EIIB_2"/>
</dbReference>
<evidence type="ECO:0000259" key="6">
    <source>
        <dbReference type="PROSITE" id="PS51099"/>
    </source>
</evidence>
<dbReference type="InterPro" id="IPR036634">
    <property type="entry name" value="PRD_sf"/>
</dbReference>
<reference evidence="8 9" key="1">
    <citation type="submission" date="2018-11" db="EMBL/GenBank/DDBJ databases">
        <authorList>
            <person name="Wuyts S."/>
        </authorList>
    </citation>
    <scope>NUCLEOTIDE SEQUENCE [LARGE SCALE GENOMIC DNA]</scope>
    <source>
        <strain evidence="8">Lactobacillus mudanjiangensis AMBF249</strain>
    </source>
</reference>
<protein>
    <submittedName>
        <fullName evidence="8">Uncharacterized protein</fullName>
    </submittedName>
</protein>
<dbReference type="AlphaFoldDB" id="A0A660DV95"/>
<dbReference type="Gene3D" id="1.10.1790.10">
    <property type="entry name" value="PRD domain"/>
    <property type="match status" value="1"/>
</dbReference>
<evidence type="ECO:0000256" key="4">
    <source>
        <dbReference type="ARBA" id="ARBA00023159"/>
    </source>
</evidence>
<dbReference type="OrthoDB" id="369398at2"/>
<dbReference type="GO" id="GO:0009401">
    <property type="term" value="P:phosphoenolpyruvate-dependent sugar phosphotransferase system"/>
    <property type="evidence" value="ECO:0007669"/>
    <property type="project" value="InterPro"/>
</dbReference>
<dbReference type="SUPFAM" id="SSF52794">
    <property type="entry name" value="PTS system IIB component-like"/>
    <property type="match status" value="1"/>
</dbReference>
<evidence type="ECO:0000256" key="1">
    <source>
        <dbReference type="ARBA" id="ARBA00022679"/>
    </source>
</evidence>
<evidence type="ECO:0000256" key="3">
    <source>
        <dbReference type="ARBA" id="ARBA00023015"/>
    </source>
</evidence>
<feature type="domain" description="PRD" evidence="7">
    <location>
        <begin position="295"/>
        <end position="402"/>
    </location>
</feature>
<dbReference type="PANTHER" id="PTHR30185">
    <property type="entry name" value="CRYPTIC BETA-GLUCOSIDE BGL OPERON ANTITERMINATOR"/>
    <property type="match status" value="1"/>
</dbReference>
<feature type="domain" description="PTS EIIB type-2" evidence="6">
    <location>
        <begin position="405"/>
        <end position="495"/>
    </location>
</feature>
<dbReference type="SUPFAM" id="SSF63520">
    <property type="entry name" value="PTS-regulatory domain, PRD"/>
    <property type="match status" value="1"/>
</dbReference>
<keyword evidence="5" id="KW-0804">Transcription</keyword>
<keyword evidence="9" id="KW-1185">Reference proteome</keyword>
<name>A0A660DV95_9LACO</name>
<dbReference type="Proteomes" id="UP000289996">
    <property type="component" value="Unassembled WGS sequence"/>
</dbReference>
<dbReference type="InterPro" id="IPR036388">
    <property type="entry name" value="WH-like_DNA-bd_sf"/>
</dbReference>
<proteinExistence type="predicted"/>